<reference evidence="2 3" key="1">
    <citation type="submission" date="2019-06" db="EMBL/GenBank/DDBJ databases">
        <title>Sequencing the genomes of 1000 actinobacteria strains.</title>
        <authorList>
            <person name="Klenk H.-P."/>
        </authorList>
    </citation>
    <scope>NUCLEOTIDE SEQUENCE [LARGE SCALE GENOMIC DNA]</scope>
    <source>
        <strain evidence="2 3">DSM 45671</strain>
    </source>
</reference>
<dbReference type="InterPro" id="IPR050378">
    <property type="entry name" value="Metallo-dep_Hydrolases_sf"/>
</dbReference>
<dbReference type="RefSeq" id="WP_147258430.1">
    <property type="nucleotide sequence ID" value="NZ_VIWU01000001.1"/>
</dbReference>
<proteinExistence type="predicted"/>
<protein>
    <submittedName>
        <fullName evidence="2">N-acyl-D-amino-acid deacylase</fullName>
    </submittedName>
</protein>
<evidence type="ECO:0000259" key="1">
    <source>
        <dbReference type="Pfam" id="PF07969"/>
    </source>
</evidence>
<comment type="caution">
    <text evidence="2">The sequence shown here is derived from an EMBL/GenBank/DDBJ whole genome shotgun (WGS) entry which is preliminary data.</text>
</comment>
<dbReference type="EMBL" id="VIWU01000001">
    <property type="protein sequence ID" value="TWF79601.1"/>
    <property type="molecule type" value="Genomic_DNA"/>
</dbReference>
<evidence type="ECO:0000313" key="3">
    <source>
        <dbReference type="Proteomes" id="UP000321261"/>
    </source>
</evidence>
<dbReference type="InterPro" id="IPR023100">
    <property type="entry name" value="D-aminoacylase_insert_dom_sf"/>
</dbReference>
<dbReference type="AlphaFoldDB" id="A0A561SXM7"/>
<feature type="domain" description="Amidohydrolase 3" evidence="1">
    <location>
        <begin position="418"/>
        <end position="518"/>
    </location>
</feature>
<accession>A0A561SXM7</accession>
<dbReference type="InterPro" id="IPR032466">
    <property type="entry name" value="Metal_Hydrolase"/>
</dbReference>
<keyword evidence="3" id="KW-1185">Reference proteome</keyword>
<organism evidence="2 3">
    <name type="scientific">Pseudonocardia hierapolitana</name>
    <dbReference type="NCBI Taxonomy" id="1128676"/>
    <lineage>
        <taxon>Bacteria</taxon>
        <taxon>Bacillati</taxon>
        <taxon>Actinomycetota</taxon>
        <taxon>Actinomycetes</taxon>
        <taxon>Pseudonocardiales</taxon>
        <taxon>Pseudonocardiaceae</taxon>
        <taxon>Pseudonocardia</taxon>
    </lineage>
</organism>
<dbReference type="Gene3D" id="3.20.20.140">
    <property type="entry name" value="Metal-dependent hydrolases"/>
    <property type="match status" value="1"/>
</dbReference>
<dbReference type="Gene3D" id="3.30.1490.130">
    <property type="entry name" value="D-aminoacylase. Domain 3"/>
    <property type="match status" value="1"/>
</dbReference>
<evidence type="ECO:0000313" key="2">
    <source>
        <dbReference type="EMBL" id="TWF79601.1"/>
    </source>
</evidence>
<sequence>MSLDIVVAGGTVVDGTGAGPYRADIGISGDRVVAVRPGLAVPAGLVIDATGLVVTPGLIDPHSHSDWSVLGNRDAQSTIRQGVTTEIVGNCGVTYAPVTDATAPAARAALAAFGHDGEADWRSFGELVDRVHREGGGTAQNLAWFVGHTALREAAGASGPDVTGEQLRTMRRLLADALDSGALGMSTGLEYGAGRESRTAELSDLAAVLAGRGGMYASHVRNRDAGLAAAIEEFFRVARPHGLAAQLSHLNVRHNTGAPPDGWQRAVERLQAERDAGLDVLADMTPYPDGIGLAAGLLPGWLLADGAAAAAQRLGDPGVRRRVRADSDRYWRFVHRGEWDRVLLATSPATPEWEGLSFPEIARRRGRDEWDCFLDVLEAAGPDLPAVQLVGRLFTEEHVAEAVAHPLFCLGVDGFSSRTDGPLAARTRHPLFFSGHTHYLAHHVLQRGTLGLAEAVHKMTAMVADHFGIDGRGRLTAGAWADVAVLDTATLARQETFRLPDGYAAGVPYVIVNGALVVDRGEHRGVRAGRFLPRST</sequence>
<dbReference type="Pfam" id="PF07969">
    <property type="entry name" value="Amidohydro_3"/>
    <property type="match status" value="2"/>
</dbReference>
<dbReference type="GO" id="GO:0016811">
    <property type="term" value="F:hydrolase activity, acting on carbon-nitrogen (but not peptide) bonds, in linear amides"/>
    <property type="evidence" value="ECO:0007669"/>
    <property type="project" value="InterPro"/>
</dbReference>
<dbReference type="SUPFAM" id="SSF51556">
    <property type="entry name" value="Metallo-dependent hydrolases"/>
    <property type="match status" value="1"/>
</dbReference>
<dbReference type="InterPro" id="IPR013108">
    <property type="entry name" value="Amidohydro_3"/>
</dbReference>
<dbReference type="InterPro" id="IPR011059">
    <property type="entry name" value="Metal-dep_hydrolase_composite"/>
</dbReference>
<dbReference type="OrthoDB" id="9766983at2"/>
<dbReference type="PANTHER" id="PTHR11647:SF1">
    <property type="entry name" value="COLLAPSIN RESPONSE MEDIATOR PROTEIN"/>
    <property type="match status" value="1"/>
</dbReference>
<name>A0A561SXM7_9PSEU</name>
<dbReference type="PANTHER" id="PTHR11647">
    <property type="entry name" value="HYDRANTOINASE/DIHYDROPYRIMIDINASE FAMILY MEMBER"/>
    <property type="match status" value="1"/>
</dbReference>
<dbReference type="SUPFAM" id="SSF51338">
    <property type="entry name" value="Composite domain of metallo-dependent hydrolases"/>
    <property type="match status" value="1"/>
</dbReference>
<dbReference type="Gene3D" id="2.30.40.10">
    <property type="entry name" value="Urease, subunit C, domain 1"/>
    <property type="match status" value="1"/>
</dbReference>
<gene>
    <name evidence="2" type="ORF">FHX44_115535</name>
</gene>
<feature type="domain" description="Amidohydrolase 3" evidence="1">
    <location>
        <begin position="46"/>
        <end position="285"/>
    </location>
</feature>
<dbReference type="Proteomes" id="UP000321261">
    <property type="component" value="Unassembled WGS sequence"/>
</dbReference>